<dbReference type="EMBL" id="FPHW01000067">
    <property type="protein sequence ID" value="SFV83876.1"/>
    <property type="molecule type" value="Genomic_DNA"/>
</dbReference>
<evidence type="ECO:0000313" key="3">
    <source>
        <dbReference type="EMBL" id="SFV83876.1"/>
    </source>
</evidence>
<proteinExistence type="predicted"/>
<gene>
    <name evidence="1" type="ORF">MNB_SUP05-11-327</name>
    <name evidence="2" type="ORF">MNB_SUP05-12-985</name>
    <name evidence="3" type="ORF">MNB_SUP05-7-124</name>
</gene>
<dbReference type="AlphaFoldDB" id="A0A1W1DHF2"/>
<name>A0A1W1DHF2_9ZZZZ</name>
<organism evidence="2">
    <name type="scientific">hydrothermal vent metagenome</name>
    <dbReference type="NCBI Taxonomy" id="652676"/>
    <lineage>
        <taxon>unclassified sequences</taxon>
        <taxon>metagenomes</taxon>
        <taxon>ecological metagenomes</taxon>
    </lineage>
</organism>
<evidence type="ECO:0000313" key="2">
    <source>
        <dbReference type="EMBL" id="SFV80705.1"/>
    </source>
</evidence>
<dbReference type="EMBL" id="FPHT01000126">
    <property type="protein sequence ID" value="SFV80705.1"/>
    <property type="molecule type" value="Genomic_DNA"/>
</dbReference>
<sequence>MRIVNLLAATTVIILSNSANAFWSGSGNDWAPFGAGTGYNNQAPWGNNSNWNPFGTTSNWSPSNDAANLSRYGARPQVLRQYRKDPRFNSNQFVPVFQNRVKPSNWLTETDFTSTLRDIGNQNNMFNVDDFAAIGLPIGYTRTKAEALGLGRVLQDYARQREDNPLGTTDTIYGQQGYALSPAASSTPRIKD</sequence>
<evidence type="ECO:0000313" key="1">
    <source>
        <dbReference type="EMBL" id="SFV79142.1"/>
    </source>
</evidence>
<reference evidence="2" key="1">
    <citation type="submission" date="2016-10" db="EMBL/GenBank/DDBJ databases">
        <authorList>
            <person name="de Groot N.N."/>
        </authorList>
    </citation>
    <scope>NUCLEOTIDE SEQUENCE</scope>
</reference>
<dbReference type="EMBL" id="FPHS01000128">
    <property type="protein sequence ID" value="SFV79142.1"/>
    <property type="molecule type" value="Genomic_DNA"/>
</dbReference>
<accession>A0A1W1DHF2</accession>
<protein>
    <submittedName>
        <fullName evidence="2">Uncharacterized protein</fullName>
    </submittedName>
</protein>